<keyword evidence="2" id="KW-1185">Reference proteome</keyword>
<dbReference type="AlphaFoldDB" id="A0AAV4PFP1"/>
<dbReference type="Proteomes" id="UP001054837">
    <property type="component" value="Unassembled WGS sequence"/>
</dbReference>
<dbReference type="EMBL" id="BPLQ01002639">
    <property type="protein sequence ID" value="GIX94724.1"/>
    <property type="molecule type" value="Genomic_DNA"/>
</dbReference>
<evidence type="ECO:0008006" key="3">
    <source>
        <dbReference type="Google" id="ProtNLM"/>
    </source>
</evidence>
<gene>
    <name evidence="1" type="ORF">CDAR_180661</name>
</gene>
<organism evidence="1 2">
    <name type="scientific">Caerostris darwini</name>
    <dbReference type="NCBI Taxonomy" id="1538125"/>
    <lineage>
        <taxon>Eukaryota</taxon>
        <taxon>Metazoa</taxon>
        <taxon>Ecdysozoa</taxon>
        <taxon>Arthropoda</taxon>
        <taxon>Chelicerata</taxon>
        <taxon>Arachnida</taxon>
        <taxon>Araneae</taxon>
        <taxon>Araneomorphae</taxon>
        <taxon>Entelegynae</taxon>
        <taxon>Araneoidea</taxon>
        <taxon>Araneidae</taxon>
        <taxon>Caerostris</taxon>
    </lineage>
</organism>
<accession>A0AAV4PFP1</accession>
<evidence type="ECO:0000313" key="2">
    <source>
        <dbReference type="Proteomes" id="UP001054837"/>
    </source>
</evidence>
<sequence length="95" mass="11254">MFFRQRILLKHGKKGVVRFECSELFVLSRRRAISSFDNKNQDESTRDNRRILDDICLPSSTKRDVFLSNDQMSPAHGFSLSRLTNSEIQCFWRIR</sequence>
<comment type="caution">
    <text evidence="1">The sequence shown here is derived from an EMBL/GenBank/DDBJ whole genome shotgun (WGS) entry which is preliminary data.</text>
</comment>
<protein>
    <recommendedName>
        <fullName evidence="3">Ycf15</fullName>
    </recommendedName>
</protein>
<evidence type="ECO:0000313" key="1">
    <source>
        <dbReference type="EMBL" id="GIX94724.1"/>
    </source>
</evidence>
<name>A0AAV4PFP1_9ARAC</name>
<proteinExistence type="predicted"/>
<reference evidence="1 2" key="1">
    <citation type="submission" date="2021-06" db="EMBL/GenBank/DDBJ databases">
        <title>Caerostris darwini draft genome.</title>
        <authorList>
            <person name="Kono N."/>
            <person name="Arakawa K."/>
        </authorList>
    </citation>
    <scope>NUCLEOTIDE SEQUENCE [LARGE SCALE GENOMIC DNA]</scope>
</reference>